<proteinExistence type="predicted"/>
<keyword evidence="2" id="KW-1185">Reference proteome</keyword>
<gene>
    <name evidence="1" type="ORF">ACFPM8_05090</name>
</gene>
<name>A0ABW0M8Y7_9BURK</name>
<accession>A0ABW0M8Y7</accession>
<evidence type="ECO:0000313" key="2">
    <source>
        <dbReference type="Proteomes" id="UP001596045"/>
    </source>
</evidence>
<dbReference type="RefSeq" id="WP_378995614.1">
    <property type="nucleotide sequence ID" value="NZ_JBHSMT010000008.1"/>
</dbReference>
<dbReference type="EMBL" id="JBHSMT010000008">
    <property type="protein sequence ID" value="MFC5473326.1"/>
    <property type="molecule type" value="Genomic_DNA"/>
</dbReference>
<protein>
    <submittedName>
        <fullName evidence="1">Uncharacterized protein</fullName>
    </submittedName>
</protein>
<dbReference type="Proteomes" id="UP001596045">
    <property type="component" value="Unassembled WGS sequence"/>
</dbReference>
<evidence type="ECO:0000313" key="1">
    <source>
        <dbReference type="EMBL" id="MFC5473326.1"/>
    </source>
</evidence>
<sequence>MADEKARYSYAVKASETVNIAFPVAANIAWDGYWRAAYEKANAVIQKQANEFVRRGNITLEEARNLVEVQRNGLVIEMRKPLSPFGRFYSETLKPSNRLPTLESLLAKKGSIQAVLVSTGKTRAVTNRIAFISRTAGSAGIVLEIVAIAVVIEQTPEKQKAQVTAEQISGAVGGLSGGTYGMWRGAVAGAAWAGTWASPTLAIPVIGEITEGSAIILGGIIGGLFFSWLGHEAGHTAAHHVWKLLPIQWTQ</sequence>
<organism evidence="1 2">
    <name type="scientific">Paraherbaspirillum soli</name>
    <dbReference type="NCBI Taxonomy" id="631222"/>
    <lineage>
        <taxon>Bacteria</taxon>
        <taxon>Pseudomonadati</taxon>
        <taxon>Pseudomonadota</taxon>
        <taxon>Betaproteobacteria</taxon>
        <taxon>Burkholderiales</taxon>
        <taxon>Oxalobacteraceae</taxon>
        <taxon>Paraherbaspirillum</taxon>
    </lineage>
</organism>
<reference evidence="2" key="1">
    <citation type="journal article" date="2019" name="Int. J. Syst. Evol. Microbiol.">
        <title>The Global Catalogue of Microorganisms (GCM) 10K type strain sequencing project: providing services to taxonomists for standard genome sequencing and annotation.</title>
        <authorList>
            <consortium name="The Broad Institute Genomics Platform"/>
            <consortium name="The Broad Institute Genome Sequencing Center for Infectious Disease"/>
            <person name="Wu L."/>
            <person name="Ma J."/>
        </authorList>
    </citation>
    <scope>NUCLEOTIDE SEQUENCE [LARGE SCALE GENOMIC DNA]</scope>
    <source>
        <strain evidence="2">JCM 17066</strain>
    </source>
</reference>
<comment type="caution">
    <text evidence="1">The sequence shown here is derived from an EMBL/GenBank/DDBJ whole genome shotgun (WGS) entry which is preliminary data.</text>
</comment>